<feature type="transmembrane region" description="Helical" evidence="1">
    <location>
        <begin position="43"/>
        <end position="64"/>
    </location>
</feature>
<dbReference type="InterPro" id="IPR045393">
    <property type="entry name" value="DUF6518"/>
</dbReference>
<proteinExistence type="predicted"/>
<dbReference type="STRING" id="1052260.SAMN05660199_04567"/>
<feature type="transmembrane region" description="Helical" evidence="1">
    <location>
        <begin position="130"/>
        <end position="153"/>
    </location>
</feature>
<accession>A0A1H0UMJ0</accession>
<feature type="transmembrane region" description="Helical" evidence="1">
    <location>
        <begin position="104"/>
        <end position="123"/>
    </location>
</feature>
<feature type="transmembrane region" description="Helical" evidence="1">
    <location>
        <begin position="189"/>
        <end position="213"/>
    </location>
</feature>
<feature type="transmembrane region" description="Helical" evidence="1">
    <location>
        <begin position="71"/>
        <end position="92"/>
    </location>
</feature>
<dbReference type="AlphaFoldDB" id="A0A1H0UMJ0"/>
<dbReference type="OrthoDB" id="3430853at2"/>
<keyword evidence="1" id="KW-1133">Transmembrane helix</keyword>
<organism evidence="2 3">
    <name type="scientific">Klenkia soli</name>
    <dbReference type="NCBI Taxonomy" id="1052260"/>
    <lineage>
        <taxon>Bacteria</taxon>
        <taxon>Bacillati</taxon>
        <taxon>Actinomycetota</taxon>
        <taxon>Actinomycetes</taxon>
        <taxon>Geodermatophilales</taxon>
        <taxon>Geodermatophilaceae</taxon>
        <taxon>Klenkia</taxon>
    </lineage>
</organism>
<evidence type="ECO:0000313" key="3">
    <source>
        <dbReference type="Proteomes" id="UP000199088"/>
    </source>
</evidence>
<dbReference type="Proteomes" id="UP000199088">
    <property type="component" value="Unassembled WGS sequence"/>
</dbReference>
<keyword evidence="3" id="KW-1185">Reference proteome</keyword>
<protein>
    <submittedName>
        <fullName evidence="2">Uncharacterized protein</fullName>
    </submittedName>
</protein>
<dbReference type="RefSeq" id="WP_091250600.1">
    <property type="nucleotide sequence ID" value="NZ_FNIR01000021.1"/>
</dbReference>
<evidence type="ECO:0000256" key="1">
    <source>
        <dbReference type="SAM" id="Phobius"/>
    </source>
</evidence>
<reference evidence="3" key="1">
    <citation type="submission" date="2016-10" db="EMBL/GenBank/DDBJ databases">
        <authorList>
            <person name="Varghese N."/>
            <person name="Submissions S."/>
        </authorList>
    </citation>
    <scope>NUCLEOTIDE SEQUENCE [LARGE SCALE GENOMIC DNA]</scope>
    <source>
        <strain evidence="3">DSM 45843</strain>
    </source>
</reference>
<feature type="transmembrane region" description="Helical" evidence="1">
    <location>
        <begin position="159"/>
        <end position="177"/>
    </location>
</feature>
<sequence length="215" mass="21451">MTSTATPPTTTAAPWVRAGAALVAAAVLGAVTAAAQGWLPQQLAPLANSAGAWTLITAAAVGWSRVRPLPAAVLGAGAYLALNVGYALLSATRGLSYPIDPHNRWVAIGFVAGPLVGLGASWLRHRRDVLAALGVAGLAGVLVGEAWYGLTVLDPSPSALYWTSSAAGGCALLAWGVRTRLDGLPARAVAVAGSAVVTLGIPVTLALVGGVPWPG</sequence>
<name>A0A1H0UMJ0_9ACTN</name>
<gene>
    <name evidence="2" type="ORF">SAMN05660199_04567</name>
</gene>
<dbReference type="EMBL" id="FNIR01000021">
    <property type="protein sequence ID" value="SDP67285.1"/>
    <property type="molecule type" value="Genomic_DNA"/>
</dbReference>
<dbReference type="Pfam" id="PF20128">
    <property type="entry name" value="DUF6518"/>
    <property type="match status" value="1"/>
</dbReference>
<keyword evidence="1" id="KW-0812">Transmembrane</keyword>
<keyword evidence="1" id="KW-0472">Membrane</keyword>
<evidence type="ECO:0000313" key="2">
    <source>
        <dbReference type="EMBL" id="SDP67285.1"/>
    </source>
</evidence>